<proteinExistence type="predicted"/>
<sequence>MRGSLADEPRRVTSLSFPRVSFGSTSLNRGMTRTPSIT</sequence>
<name>A0A8S5LBA2_9CAUD</name>
<evidence type="ECO:0000313" key="1">
    <source>
        <dbReference type="EMBL" id="DAD67230.1"/>
    </source>
</evidence>
<accession>A0A8S5LBA2</accession>
<organism evidence="1">
    <name type="scientific">Siphoviridae sp. ctXOZ1</name>
    <dbReference type="NCBI Taxonomy" id="2823585"/>
    <lineage>
        <taxon>Viruses</taxon>
        <taxon>Duplodnaviria</taxon>
        <taxon>Heunggongvirae</taxon>
        <taxon>Uroviricota</taxon>
        <taxon>Caudoviricetes</taxon>
    </lineage>
</organism>
<protein>
    <submittedName>
        <fullName evidence="1">Uncharacterized protein</fullName>
    </submittedName>
</protein>
<dbReference type="EMBL" id="BK014672">
    <property type="protein sequence ID" value="DAD67230.1"/>
    <property type="molecule type" value="Genomic_DNA"/>
</dbReference>
<reference evidence="1" key="1">
    <citation type="journal article" date="2021" name="Proc. Natl. Acad. Sci. U.S.A.">
        <title>A Catalog of Tens of Thousands of Viruses from Human Metagenomes Reveals Hidden Associations with Chronic Diseases.</title>
        <authorList>
            <person name="Tisza M.J."/>
            <person name="Buck C.B."/>
        </authorList>
    </citation>
    <scope>NUCLEOTIDE SEQUENCE</scope>
    <source>
        <strain evidence="1">CtXOZ1</strain>
    </source>
</reference>